<reference evidence="3 4" key="1">
    <citation type="submission" date="2017-06" db="EMBL/GenBank/DDBJ databases">
        <title>Hymenobacter amundsenii sp. nov. isolated from regoliths in Antarctica.</title>
        <authorList>
            <person name="Sedlacek I."/>
            <person name="Kralova S."/>
            <person name="Pantucek R."/>
            <person name="Svec P."/>
            <person name="Holochova P."/>
            <person name="Stankova E."/>
            <person name="Vrbovska V."/>
            <person name="Busse H.-J."/>
        </authorList>
    </citation>
    <scope>NUCLEOTIDE SEQUENCE [LARGE SCALE GENOMIC DNA]</scope>
    <source>
        <strain evidence="3 4">CCM 8682</strain>
    </source>
</reference>
<dbReference type="Gene3D" id="1.10.10.10">
    <property type="entry name" value="Winged helix-like DNA-binding domain superfamily/Winged helix DNA-binding domain"/>
    <property type="match status" value="2"/>
</dbReference>
<comment type="caution">
    <text evidence="3">The sequence shown here is derived from an EMBL/GenBank/DDBJ whole genome shotgun (WGS) entry which is preliminary data.</text>
</comment>
<keyword evidence="4" id="KW-1185">Reference proteome</keyword>
<comment type="similarity">
    <text evidence="1">Belongs to the initiator RepB protein family.</text>
</comment>
<dbReference type="InterPro" id="IPR000525">
    <property type="entry name" value="Initiator_Rep_WH1"/>
</dbReference>
<dbReference type="InterPro" id="IPR036388">
    <property type="entry name" value="WH-like_DNA-bd_sf"/>
</dbReference>
<dbReference type="Pfam" id="PF01051">
    <property type="entry name" value="Rep3_N"/>
    <property type="match status" value="1"/>
</dbReference>
<feature type="domain" description="Initiator Rep protein WH1" evidence="2">
    <location>
        <begin position="14"/>
        <end position="152"/>
    </location>
</feature>
<evidence type="ECO:0000313" key="3">
    <source>
        <dbReference type="EMBL" id="OWP61436.1"/>
    </source>
</evidence>
<dbReference type="EMBL" id="NIRR01000066">
    <property type="protein sequence ID" value="OWP61436.1"/>
    <property type="molecule type" value="Genomic_DNA"/>
</dbReference>
<dbReference type="GO" id="GO:0003887">
    <property type="term" value="F:DNA-directed DNA polymerase activity"/>
    <property type="evidence" value="ECO:0007669"/>
    <property type="project" value="InterPro"/>
</dbReference>
<evidence type="ECO:0000313" key="4">
    <source>
        <dbReference type="Proteomes" id="UP000197277"/>
    </source>
</evidence>
<organism evidence="3 4">
    <name type="scientific">Hymenobacter amundsenii</name>
    <dbReference type="NCBI Taxonomy" id="2006685"/>
    <lineage>
        <taxon>Bacteria</taxon>
        <taxon>Pseudomonadati</taxon>
        <taxon>Bacteroidota</taxon>
        <taxon>Cytophagia</taxon>
        <taxon>Cytophagales</taxon>
        <taxon>Hymenobacteraceae</taxon>
        <taxon>Hymenobacter</taxon>
    </lineage>
</organism>
<protein>
    <submittedName>
        <fullName evidence="3">RepB family plasmid replication initiator protein</fullName>
    </submittedName>
</protein>
<dbReference type="Proteomes" id="UP000197277">
    <property type="component" value="Unassembled WGS sequence"/>
</dbReference>
<accession>A0A2D0AFG7</accession>
<name>A0A2D0AFG7_9BACT</name>
<evidence type="ECO:0000259" key="2">
    <source>
        <dbReference type="Pfam" id="PF01051"/>
    </source>
</evidence>
<dbReference type="AlphaFoldDB" id="A0A2D0AFG7"/>
<gene>
    <name evidence="3" type="ORF">CDA63_19415</name>
</gene>
<dbReference type="OrthoDB" id="1428208at2"/>
<dbReference type="Pfam" id="PF21205">
    <property type="entry name" value="Rep3_C"/>
    <property type="match status" value="1"/>
</dbReference>
<sequence length="324" mass="37626">MQGQESIPFTGLEIRQHNAITTARYEMTACEMDIVFYLLSLLRKEDRIGTYYQVKVKDLQNLTGRQWNYQQFLEATSALRGREYVFEDNKRLLQVGLLASAEYIKGEGVIELEISEKIRPYLIDLKRNFTSFRLQAAFSLSSKYAKRIYQIASQWKDKSESRIFKIHDLKVMLTLKDPKGIEPEQYSKVSMFQKFVLDVAVRQINQHTDLHISYELIKKGRAFESIRFLISQQQPQQLPLPFEESADEARQISARQRLAELEIRESRLVEQIVSEAAMVDELFKFCYNLKTGKTKASTNPGGLFLTMIGLREAKVKPKTQTKSK</sequence>
<proteinExistence type="inferred from homology"/>
<dbReference type="InterPro" id="IPR036390">
    <property type="entry name" value="WH_DNA-bd_sf"/>
</dbReference>
<evidence type="ECO:0000256" key="1">
    <source>
        <dbReference type="ARBA" id="ARBA00038283"/>
    </source>
</evidence>
<dbReference type="RefSeq" id="WP_088466114.1">
    <property type="nucleotide sequence ID" value="NZ_NIRR01000066.1"/>
</dbReference>
<dbReference type="SUPFAM" id="SSF46785">
    <property type="entry name" value="Winged helix' DNA-binding domain"/>
    <property type="match status" value="2"/>
</dbReference>
<dbReference type="GO" id="GO:0006270">
    <property type="term" value="P:DNA replication initiation"/>
    <property type="evidence" value="ECO:0007669"/>
    <property type="project" value="InterPro"/>
</dbReference>